<evidence type="ECO:0000313" key="3">
    <source>
        <dbReference type="EMBL" id="OIO07075.1"/>
    </source>
</evidence>
<feature type="transmembrane region" description="Helical" evidence="2">
    <location>
        <begin position="185"/>
        <end position="209"/>
    </location>
</feature>
<organism evidence="3 4">
    <name type="scientific">Candidatus Falkowbacteria bacterium CG1_02_41_21</name>
    <dbReference type="NCBI Taxonomy" id="1805147"/>
    <lineage>
        <taxon>Bacteria</taxon>
        <taxon>Candidatus Falkowiibacteriota</taxon>
    </lineage>
</organism>
<feature type="region of interest" description="Disordered" evidence="1">
    <location>
        <begin position="841"/>
        <end position="862"/>
    </location>
</feature>
<dbReference type="AlphaFoldDB" id="A0A1J4T840"/>
<evidence type="ECO:0000256" key="1">
    <source>
        <dbReference type="SAM" id="MobiDB-lite"/>
    </source>
</evidence>
<keyword evidence="2" id="KW-1133">Transmembrane helix</keyword>
<feature type="transmembrane region" description="Helical" evidence="2">
    <location>
        <begin position="256"/>
        <end position="276"/>
    </location>
</feature>
<feature type="transmembrane region" description="Helical" evidence="2">
    <location>
        <begin position="41"/>
        <end position="68"/>
    </location>
</feature>
<dbReference type="Proteomes" id="UP000182860">
    <property type="component" value="Unassembled WGS sequence"/>
</dbReference>
<gene>
    <name evidence="3" type="ORF">AUJ35_02800</name>
</gene>
<comment type="caution">
    <text evidence="3">The sequence shown here is derived from an EMBL/GenBank/DDBJ whole genome shotgun (WGS) entry which is preliminary data.</text>
</comment>
<protein>
    <submittedName>
        <fullName evidence="3">Uncharacterized protein</fullName>
    </submittedName>
</protein>
<feature type="compositionally biased region" description="Basic and acidic residues" evidence="1">
    <location>
        <begin position="850"/>
        <end position="862"/>
    </location>
</feature>
<sequence>MKSCLSKNQSIFLLVFILVLGSFILANPVQASWFGDAVAQLIGWIVYAFVYVIGLLIMLVMWVLIKLAQYNDFINATPVQFGWTIVRDVCNMFFILILLIIAFATILRVERYSFKTLLPKLILMAVLINFSKLICGVFIDFAQVIMLTFVNGFKDIGTGNLTNMLGIDKIMSIDSSTTAEDDGAVTAWSIVGAYMLALMYSVIALITLVTMLAVLAMRMIMIWVYVVLSPMAYLLSAFPDGKKYASQWWEEFSKNLIVGPILAFFIWLSFVSLGGVTSPGDHDPVNQVMLAGKTLEKADATGMTNITASTTGPSAAITEAGSPDHMIKFIISIAMLIGGLQISQQLGGQAGGMAGKGLAKLQKMGSGAMKSVGTGLKRATGVERVQMAYKSYKDMKASERTVRARDDAGWANRKIGGIKEGASNVVQKTSSGIVRGVDFRGNRKIKEAEETKKRIETNTNEQLEGVNEDRTKLTSEKMENQEAIDKIDNSRTAEKATKIKEIESHRRKVGLVSNSEEVDKQLAIFNNDFDKETSKRKKPLEDKKAGFSDRATKLEEKEGSIKAGAKIGIEEQDKKITKVKAHQEKATKWVNRGLGAVVGGAAGALTGNPILVAAGVVGGGMAKEKLEKSGKANLKRAANYNTQKISTKKEELKNAGKEKIMEVIKNSSDHHEHAAAVTIALEKGHFSNINEAKAEAQKVRDRFKNDDRVNTSMDDAATTKYPSIAKPYATLENNSATATEKSEAHSQIVSSFENGHSEIKSLDNNAINIAIEAIAEGLKDVTFQGQYDKSSDAQKNTVKLALRNKIGEVEGSAKTDDDHKKAYNLKKKLAYVDSFNLNHFGKSSDMSDPQQKRNRDQKKEFLGSMKKDDLLKSITNNSSNKQLLQEIKVNLDASGVKINQSTDLKEITKQLNKVMPNAGFAIPNKDADNIARSVQDYTTNLSA</sequence>
<keyword evidence="2" id="KW-0472">Membrane</keyword>
<feature type="transmembrane region" description="Helical" evidence="2">
    <location>
        <begin position="215"/>
        <end position="235"/>
    </location>
</feature>
<keyword evidence="2" id="KW-0812">Transmembrane</keyword>
<evidence type="ECO:0000313" key="4">
    <source>
        <dbReference type="Proteomes" id="UP000182860"/>
    </source>
</evidence>
<feature type="transmembrane region" description="Helical" evidence="2">
    <location>
        <begin position="121"/>
        <end position="139"/>
    </location>
</feature>
<dbReference type="EMBL" id="MNUV01000051">
    <property type="protein sequence ID" value="OIO07075.1"/>
    <property type="molecule type" value="Genomic_DNA"/>
</dbReference>
<evidence type="ECO:0000256" key="2">
    <source>
        <dbReference type="SAM" id="Phobius"/>
    </source>
</evidence>
<accession>A0A1J4T840</accession>
<proteinExistence type="predicted"/>
<name>A0A1J4T840_9BACT</name>
<feature type="region of interest" description="Disordered" evidence="1">
    <location>
        <begin position="532"/>
        <end position="551"/>
    </location>
</feature>
<reference evidence="3 4" key="1">
    <citation type="journal article" date="2016" name="Environ. Microbiol.">
        <title>Genomic resolution of a cold subsurface aquifer community provides metabolic insights for novel microbes adapted to high CO concentrations.</title>
        <authorList>
            <person name="Probst A.J."/>
            <person name="Castelle C.J."/>
            <person name="Singh A."/>
            <person name="Brown C.T."/>
            <person name="Anantharaman K."/>
            <person name="Sharon I."/>
            <person name="Hug L.A."/>
            <person name="Burstein D."/>
            <person name="Emerson J.B."/>
            <person name="Thomas B.C."/>
            <person name="Banfield J.F."/>
        </authorList>
    </citation>
    <scope>NUCLEOTIDE SEQUENCE [LARGE SCALE GENOMIC DNA]</scope>
    <source>
        <strain evidence="3">CG1_02_41_21</strain>
    </source>
</reference>
<feature type="transmembrane region" description="Helical" evidence="2">
    <location>
        <begin position="89"/>
        <end position="109"/>
    </location>
</feature>